<dbReference type="Proteomes" id="UP000717534">
    <property type="component" value="Unassembled WGS sequence"/>
</dbReference>
<accession>A0ABS3AWE1</accession>
<dbReference type="EMBL" id="JAFITO010000067">
    <property type="protein sequence ID" value="MBN4068865.1"/>
    <property type="molecule type" value="Genomic_DNA"/>
</dbReference>
<keyword evidence="2" id="KW-1185">Reference proteome</keyword>
<proteinExistence type="predicted"/>
<sequence length="114" mass="12794">MTKKEELAQLLANLNPTIDELPGDLPAVARIIERMVPGKGVQITLAIAAENRGTYILFHNTDALERGVRDRWIVEQYENGVTAPEIARAAELGVRRVWDILGTEPVDDRQMKLF</sequence>
<protein>
    <recommendedName>
        <fullName evidence="3">Mor transcription activator domain-containing protein</fullName>
    </recommendedName>
</protein>
<reference evidence="1 2" key="1">
    <citation type="submission" date="2021-02" db="EMBL/GenBank/DDBJ databases">
        <title>Activity-based single-cell genomes from oceanic crustal fluid captures similar information to metagenomic and metatranscriptomic surveys with orders of magnitude less sampling.</title>
        <authorList>
            <person name="D'Angelo T.S."/>
            <person name="Orcutt B.N."/>
        </authorList>
    </citation>
    <scope>NUCLEOTIDE SEQUENCE [LARGE SCALE GENOMIC DNA]</scope>
    <source>
        <strain evidence="1">AH-315-G02</strain>
    </source>
</reference>
<name>A0ABS3AWE1_9BACT</name>
<comment type="caution">
    <text evidence="1">The sequence shown here is derived from an EMBL/GenBank/DDBJ whole genome shotgun (WGS) entry which is preliminary data.</text>
</comment>
<gene>
    <name evidence="1" type="ORF">JYU06_05040</name>
</gene>
<dbReference type="SUPFAM" id="SSF46689">
    <property type="entry name" value="Homeodomain-like"/>
    <property type="match status" value="1"/>
</dbReference>
<organism evidence="1 2">
    <name type="scientific">Desulfotalea psychrophila</name>
    <dbReference type="NCBI Taxonomy" id="84980"/>
    <lineage>
        <taxon>Bacteria</taxon>
        <taxon>Pseudomonadati</taxon>
        <taxon>Thermodesulfobacteriota</taxon>
        <taxon>Desulfobulbia</taxon>
        <taxon>Desulfobulbales</taxon>
        <taxon>Desulfocapsaceae</taxon>
        <taxon>Desulfotalea</taxon>
    </lineage>
</organism>
<evidence type="ECO:0008006" key="3">
    <source>
        <dbReference type="Google" id="ProtNLM"/>
    </source>
</evidence>
<evidence type="ECO:0000313" key="2">
    <source>
        <dbReference type="Proteomes" id="UP000717534"/>
    </source>
</evidence>
<evidence type="ECO:0000313" key="1">
    <source>
        <dbReference type="EMBL" id="MBN4068865.1"/>
    </source>
</evidence>
<dbReference type="InterPro" id="IPR009057">
    <property type="entry name" value="Homeodomain-like_sf"/>
</dbReference>